<reference evidence="2" key="1">
    <citation type="journal article" date="2022" name="Cell">
        <title>Design, construction, and in vivo augmentation of a complex gut microbiome.</title>
        <authorList>
            <person name="Cheng A.G."/>
            <person name="Ho P.Y."/>
            <person name="Aranda-Diaz A."/>
            <person name="Jain S."/>
            <person name="Yu F.B."/>
            <person name="Meng X."/>
            <person name="Wang M."/>
            <person name="Iakiviak M."/>
            <person name="Nagashima K."/>
            <person name="Zhao A."/>
            <person name="Murugkar P."/>
            <person name="Patil A."/>
            <person name="Atabakhsh K."/>
            <person name="Weakley A."/>
            <person name="Yan J."/>
            <person name="Brumbaugh A.R."/>
            <person name="Higginbottom S."/>
            <person name="Dimas A."/>
            <person name="Shiver A.L."/>
            <person name="Deutschbauer A."/>
            <person name="Neff N."/>
            <person name="Sonnenburg J.L."/>
            <person name="Huang K.C."/>
            <person name="Fischbach M.A."/>
        </authorList>
    </citation>
    <scope>NUCLEOTIDE SEQUENCE</scope>
    <source>
        <strain evidence="2">DSM 19829</strain>
    </source>
</reference>
<dbReference type="Pfam" id="PF03883">
    <property type="entry name" value="H2O2_YaaD"/>
    <property type="match status" value="1"/>
</dbReference>
<dbReference type="PANTHER" id="PTHR30283">
    <property type="entry name" value="PEROXIDE STRESS RESPONSE PROTEIN YAAA"/>
    <property type="match status" value="1"/>
</dbReference>
<dbReference type="RefSeq" id="WP_028528103.1">
    <property type="nucleotide sequence ID" value="NZ_CABLBR010000007.1"/>
</dbReference>
<organism evidence="2 3">
    <name type="scientific">Ruminococcus gauvreauii</name>
    <dbReference type="NCBI Taxonomy" id="438033"/>
    <lineage>
        <taxon>Bacteria</taxon>
        <taxon>Bacillati</taxon>
        <taxon>Bacillota</taxon>
        <taxon>Clostridia</taxon>
        <taxon>Eubacteriales</taxon>
        <taxon>Oscillospiraceae</taxon>
        <taxon>Ruminococcus</taxon>
    </lineage>
</organism>
<dbReference type="NCBIfam" id="NF002543">
    <property type="entry name" value="PRK02101.1-4"/>
    <property type="match status" value="1"/>
</dbReference>
<keyword evidence="3" id="KW-1185">Reference proteome</keyword>
<comment type="similarity">
    <text evidence="1">Belongs to the UPF0246 family.</text>
</comment>
<proteinExistence type="inferred from homology"/>
<evidence type="ECO:0000313" key="2">
    <source>
        <dbReference type="EMBL" id="UWP59846.1"/>
    </source>
</evidence>
<accession>A0ABY5VHY4</accession>
<dbReference type="EMBL" id="CP102290">
    <property type="protein sequence ID" value="UWP59846.1"/>
    <property type="molecule type" value="Genomic_DNA"/>
</dbReference>
<evidence type="ECO:0000313" key="3">
    <source>
        <dbReference type="Proteomes" id="UP001060164"/>
    </source>
</evidence>
<dbReference type="InterPro" id="IPR005583">
    <property type="entry name" value="YaaA"/>
</dbReference>
<dbReference type="Proteomes" id="UP001060164">
    <property type="component" value="Chromosome"/>
</dbReference>
<protein>
    <recommendedName>
        <fullName evidence="1">UPF0246 protein NQ502_01935</fullName>
    </recommendedName>
</protein>
<dbReference type="HAMAP" id="MF_00652">
    <property type="entry name" value="UPF0246"/>
    <property type="match status" value="1"/>
</dbReference>
<name>A0ABY5VHY4_9FIRM</name>
<evidence type="ECO:0000256" key="1">
    <source>
        <dbReference type="HAMAP-Rule" id="MF_00652"/>
    </source>
</evidence>
<dbReference type="PANTHER" id="PTHR30283:SF4">
    <property type="entry name" value="PEROXIDE STRESS RESISTANCE PROTEIN YAAA"/>
    <property type="match status" value="1"/>
</dbReference>
<sequence length="249" mass="28194">MKIIISPAKKMNIVQDFDGTLTQPALLDKTSQICRVMKEMSLEQLEKLWHCSRKLALTNYERHQTINLHTGLSPALLTYEGLQYQYMAPHVFTGNQWEYVLHNLRILSGFYGVLRPFDGVAPYRLEMQAPLTVGHRANLYEYWGSLLAENLCADDDLIVNLASHEYSRAVLPHLPGQVACITCDFKEAVKGRLITKGTHAKMARGEMVRFLAGNDVSGPDGIKEFHGLNYEFQPSLSSGERYVFVRTSD</sequence>
<gene>
    <name evidence="2" type="primary">yaaA</name>
    <name evidence="2" type="ORF">NQ502_01935</name>
</gene>